<feature type="non-terminal residue" evidence="3">
    <location>
        <position position="1209"/>
    </location>
</feature>
<keyword evidence="1" id="KW-0175">Coiled coil</keyword>
<dbReference type="SMART" id="SM00240">
    <property type="entry name" value="FHA"/>
    <property type="match status" value="1"/>
</dbReference>
<gene>
    <name evidence="3" type="ORF">X975_16749</name>
</gene>
<dbReference type="InterPro" id="IPR041677">
    <property type="entry name" value="DNA2/NAM7_AAA_11"/>
</dbReference>
<evidence type="ECO:0000256" key="1">
    <source>
        <dbReference type="SAM" id="Coils"/>
    </source>
</evidence>
<dbReference type="STRING" id="407821.A0A087UDF8"/>
<dbReference type="InterPro" id="IPR000253">
    <property type="entry name" value="FHA_dom"/>
</dbReference>
<evidence type="ECO:0000259" key="2">
    <source>
        <dbReference type="PROSITE" id="PS50006"/>
    </source>
</evidence>
<dbReference type="GO" id="GO:0001147">
    <property type="term" value="F:transcription termination site sequence-specific DNA binding"/>
    <property type="evidence" value="ECO:0007669"/>
    <property type="project" value="TreeGrafter"/>
</dbReference>
<keyword evidence="3" id="KW-0347">Helicase</keyword>
<feature type="coiled-coil region" evidence="1">
    <location>
        <begin position="1063"/>
        <end position="1116"/>
    </location>
</feature>
<dbReference type="GO" id="GO:0016604">
    <property type="term" value="C:nuclear body"/>
    <property type="evidence" value="ECO:0007669"/>
    <property type="project" value="TreeGrafter"/>
</dbReference>
<dbReference type="Gene3D" id="3.40.50.300">
    <property type="entry name" value="P-loop containing nucleotide triphosphate hydrolases"/>
    <property type="match status" value="1"/>
</dbReference>
<keyword evidence="3" id="KW-0067">ATP-binding</keyword>
<proteinExistence type="predicted"/>
<name>A0A087UDF8_STEMI</name>
<accession>A0A087UDF8</accession>
<dbReference type="SUPFAM" id="SSF49879">
    <property type="entry name" value="SMAD/FHA domain"/>
    <property type="match status" value="1"/>
</dbReference>
<dbReference type="InterPro" id="IPR027417">
    <property type="entry name" value="P-loop_NTPase"/>
</dbReference>
<dbReference type="GO" id="GO:0004386">
    <property type="term" value="F:helicase activity"/>
    <property type="evidence" value="ECO:0007669"/>
    <property type="project" value="UniProtKB-KW"/>
</dbReference>
<evidence type="ECO:0000313" key="3">
    <source>
        <dbReference type="EMBL" id="KFM75397.1"/>
    </source>
</evidence>
<dbReference type="Pfam" id="PF00498">
    <property type="entry name" value="FHA"/>
    <property type="match status" value="1"/>
</dbReference>
<evidence type="ECO:0000313" key="4">
    <source>
        <dbReference type="Proteomes" id="UP000054359"/>
    </source>
</evidence>
<dbReference type="PROSITE" id="PS50006">
    <property type="entry name" value="FHA_DOMAIN"/>
    <property type="match status" value="1"/>
</dbReference>
<dbReference type="SUPFAM" id="SSF52540">
    <property type="entry name" value="P-loop containing nucleoside triphosphate hydrolases"/>
    <property type="match status" value="1"/>
</dbReference>
<dbReference type="AlphaFoldDB" id="A0A087UDF8"/>
<keyword evidence="3" id="KW-0378">Hydrolase</keyword>
<reference evidence="3 4" key="1">
    <citation type="submission" date="2013-11" db="EMBL/GenBank/DDBJ databases">
        <title>Genome sequencing of Stegodyphus mimosarum.</title>
        <authorList>
            <person name="Bechsgaard J."/>
        </authorList>
    </citation>
    <scope>NUCLEOTIDE SEQUENCE [LARGE SCALE GENOMIC DNA]</scope>
</reference>
<dbReference type="InterPro" id="IPR045055">
    <property type="entry name" value="DNA2/NAM7-like"/>
</dbReference>
<dbReference type="InterPro" id="IPR008984">
    <property type="entry name" value="SMAD_FHA_dom_sf"/>
</dbReference>
<dbReference type="Gene3D" id="2.60.200.20">
    <property type="match status" value="1"/>
</dbReference>
<dbReference type="Pfam" id="PF13086">
    <property type="entry name" value="AAA_11"/>
    <property type="match status" value="1"/>
</dbReference>
<dbReference type="EMBL" id="KK119329">
    <property type="protein sequence ID" value="KFM75397.1"/>
    <property type="molecule type" value="Genomic_DNA"/>
</dbReference>
<dbReference type="GO" id="GO:0006369">
    <property type="term" value="P:termination of RNA polymerase II transcription"/>
    <property type="evidence" value="ECO:0007669"/>
    <property type="project" value="TreeGrafter"/>
</dbReference>
<dbReference type="Proteomes" id="UP000054359">
    <property type="component" value="Unassembled WGS sequence"/>
</dbReference>
<feature type="domain" description="FHA" evidence="2">
    <location>
        <begin position="43"/>
        <end position="75"/>
    </location>
</feature>
<dbReference type="PANTHER" id="PTHR10887">
    <property type="entry name" value="DNA2/NAM7 HELICASE FAMILY"/>
    <property type="match status" value="1"/>
</dbReference>
<dbReference type="OrthoDB" id="426657at2759"/>
<keyword evidence="3" id="KW-0547">Nucleotide-binding</keyword>
<sequence length="1209" mass="137369">MNVEYILRQVEPGLADPLIIHLNEEENFIGRQMIPELTKYIKVSRMHGYIKKRGTGFHIRDLGSLNGVYVNGIKIGKELHKLEIGDYIGFGAPSFNDGGFACTFIAKVTSSGEVKREKSALQELEENPQKKIKQESKELEPEVNKALLEDKSVIRNKFQDLKHSEGDGSNLVKIKEEIVENEDIVREDNLKNVSFFSVHESSDKLNKHIFDKYVPSNYEETSGMGSDQSDIFLSSRHSCKEESKINDSTDTKIINKTFKASNAARIGNSVCQTEVKLFKGLEKEVYLSDCSHSVADTKHAIASNIPCFIKEVDLTEKNNLLSVETERAFIKPLHEVHDIRKVPFTDAEEIIYISDGDENNLTAFGNTFERSKEYVEKSNEENLQREHNPNKCPRLVSSKQDKQTVGMTGVHFPNTLNKKYLERKEISKSCGKTLLIEPLPMRYCNLRIRNKGESFREQNNYENINVKERYNVGMISSSRKAGEESMKEIFSRNPNVESKCEQNNDMQEISKLEINLSCASSKVKESNYINASELDMSSVEDKGVSKSPAVAQRRENYGSRISSLVETMLHGKKAFARKTVQKNVNYQIAKKRNHSELVQVMETNIKCIHNEPQGKTYSKKSINNQSECESNVSSVKLQLGSASDNQGKVDLKVTYRDNEAELKFAPLDTRKLTEEPCSSCMSFSKTNLIPTRNKSNIFPYKKKSNLERKDPLSPAQMVNFYSVLEEVLGFDVSSMINNVQESFPFGDVSSLPLCFESLDSYVSLFHLALLAKLWDSICHESKAIIQRSEKDLRKFYMRVLSYKMNNNIMELDCESVVGKLSFCPCEGFVILLHCKDDTQDNYMIGYIKKHSRTLDSQTLTHEWKCLGPKYMDEASIINFTVYMKVQRTYPLCRKLLIANAICHIKSKLILADTFNYLQLSPLCKDILYPREKTFFLSNHSGLPSKPPFSYSPNQAILAISDVINKAAWEPKIIMLHMSSRDKTQTIVGLLQNLLSSNNNKIKVLVTAPSNAAIDKIGWELIEANESYASKSCCIKFVRLGLSKSMHFRLLPHSLDSKATQLYQETMKNEVEFETEELNLLQASIDELKKKQTNVADRNIEQKLQFLTNQYECLKRNNNSDNFLSHSAHMKYKLSVLRDSNVILSTLGSSTQSMLMSAVGPHSETCFTCCIVDEATKCTELEILQPLRLGFNKLVLFGNINEKQHSFSSG</sequence>
<protein>
    <submittedName>
        <fullName evidence="3">Putative helicase senataxin</fullName>
    </submittedName>
</protein>
<dbReference type="PANTHER" id="PTHR10887:SF495">
    <property type="entry name" value="HELICASE SENATAXIN ISOFORM X1-RELATED"/>
    <property type="match status" value="1"/>
</dbReference>
<organism evidence="3 4">
    <name type="scientific">Stegodyphus mimosarum</name>
    <name type="common">African social velvet spider</name>
    <dbReference type="NCBI Taxonomy" id="407821"/>
    <lineage>
        <taxon>Eukaryota</taxon>
        <taxon>Metazoa</taxon>
        <taxon>Ecdysozoa</taxon>
        <taxon>Arthropoda</taxon>
        <taxon>Chelicerata</taxon>
        <taxon>Arachnida</taxon>
        <taxon>Araneae</taxon>
        <taxon>Araneomorphae</taxon>
        <taxon>Entelegynae</taxon>
        <taxon>Eresoidea</taxon>
        <taxon>Eresidae</taxon>
        <taxon>Stegodyphus</taxon>
    </lineage>
</organism>
<keyword evidence="4" id="KW-1185">Reference proteome</keyword>